<evidence type="ECO:0000313" key="2">
    <source>
        <dbReference type="Proteomes" id="UP000032300"/>
    </source>
</evidence>
<protein>
    <submittedName>
        <fullName evidence="1">Uncharacterized protein</fullName>
    </submittedName>
</protein>
<dbReference type="AlphaFoldDB" id="A0A7U5CUI8"/>
<evidence type="ECO:0000313" key="1">
    <source>
        <dbReference type="EMBL" id="AJP70574.1"/>
    </source>
</evidence>
<reference evidence="1 2" key="1">
    <citation type="journal article" date="2015" name="Int. J. Syst. Evol. Microbiol.">
        <title>Sphingomonas hengshuiensis sp. nov., isolated from lake wetland.</title>
        <authorList>
            <person name="Wei S."/>
            <person name="Wang T."/>
            <person name="Liu H."/>
            <person name="Zhang C."/>
            <person name="Guo J."/>
            <person name="Wang Q."/>
            <person name="Liang K."/>
            <person name="Zhang Z."/>
        </authorList>
    </citation>
    <scope>NUCLEOTIDE SEQUENCE [LARGE SCALE GENOMIC DNA]</scope>
    <source>
        <strain evidence="1 2">WHSC-8</strain>
    </source>
</reference>
<sequence length="230" mass="25622">MSTGLANELQMLNKMVAVIIDSAPPNAPRIVNQGNSAYAMLVMRMLAGRMCEGWKVLSGFSKKLKADYEPHMSEDGRVALRNLRAYFNPGKGKQSLITDVRNNVAFHSLREIVAAAYDALPPMDDLGDYLHRHIGNTLYYTTEILQYEALKQLAGVGDGAEALRLMQRDAHAQTNNFNTAIYSFVVAFCERYLKGALATLPDETETFEVRSFDDMRLSFFSELPTPQAAS</sequence>
<reference evidence="1 2" key="2">
    <citation type="submission" date="2015-02" db="EMBL/GenBank/DDBJ databases">
        <title>The complete genome of Sphingomonas hengshuiensis sp. WHSC-8 isolated from soil of Hengshui Lake.</title>
        <authorList>
            <person name="Wei S."/>
            <person name="Guo J."/>
            <person name="Su C."/>
            <person name="Wu R."/>
            <person name="Zhang Z."/>
            <person name="Liang K."/>
            <person name="Li H."/>
            <person name="Wang T."/>
            <person name="Liu H."/>
            <person name="Zhang C."/>
            <person name="Li Z."/>
            <person name="Wang Q."/>
            <person name="Meng J."/>
        </authorList>
    </citation>
    <scope>NUCLEOTIDE SEQUENCE [LARGE SCALE GENOMIC DNA]</scope>
    <source>
        <strain evidence="1 2">WHSC-8</strain>
    </source>
</reference>
<dbReference type="KEGG" id="sphi:TS85_00070"/>
<gene>
    <name evidence="1" type="ORF">TS85_00070</name>
</gene>
<dbReference type="Proteomes" id="UP000032300">
    <property type="component" value="Chromosome"/>
</dbReference>
<accession>A0A7U5CUI8</accession>
<name>A0A7U5CUI8_9SPHN</name>
<organism evidence="1 2">
    <name type="scientific">Sphingomonas hengshuiensis</name>
    <dbReference type="NCBI Taxonomy" id="1609977"/>
    <lineage>
        <taxon>Bacteria</taxon>
        <taxon>Pseudomonadati</taxon>
        <taxon>Pseudomonadota</taxon>
        <taxon>Alphaproteobacteria</taxon>
        <taxon>Sphingomonadales</taxon>
        <taxon>Sphingomonadaceae</taxon>
        <taxon>Sphingomonas</taxon>
    </lineage>
</organism>
<proteinExistence type="predicted"/>
<keyword evidence="2" id="KW-1185">Reference proteome</keyword>
<dbReference type="EMBL" id="CP010836">
    <property type="protein sequence ID" value="AJP70574.1"/>
    <property type="molecule type" value="Genomic_DNA"/>
</dbReference>